<comment type="caution">
    <text evidence="2">The sequence shown here is derived from an EMBL/GenBank/DDBJ whole genome shotgun (WGS) entry which is preliminary data.</text>
</comment>
<dbReference type="InterPro" id="IPR036388">
    <property type="entry name" value="WH-like_DNA-bd_sf"/>
</dbReference>
<dbReference type="PROSITE" id="PS50995">
    <property type="entry name" value="HTH_MARR_2"/>
    <property type="match status" value="1"/>
</dbReference>
<dbReference type="SUPFAM" id="SSF46785">
    <property type="entry name" value="Winged helix' DNA-binding domain"/>
    <property type="match status" value="1"/>
</dbReference>
<reference evidence="2" key="1">
    <citation type="submission" date="2023-04" db="EMBL/GenBank/DDBJ databases">
        <title>Draft genome sequences of Lactobacillus delbrueckii subsp. bulgaricus ME-900 and ME-901 with improved acid tolerance.</title>
        <authorList>
            <person name="Ishida T."/>
            <person name="Yamamoto E."/>
            <person name="Koizumi A."/>
            <person name="Fujiwara S."/>
            <person name="Makino S."/>
            <person name="Kano H."/>
            <person name="Kimura K."/>
        </authorList>
    </citation>
    <scope>NUCLEOTIDE SEQUENCE</scope>
    <source>
        <strain evidence="2">ME-900</strain>
    </source>
</reference>
<protein>
    <recommendedName>
        <fullName evidence="1">HTH marR-type domain-containing protein</fullName>
    </recommendedName>
</protein>
<evidence type="ECO:0000259" key="1">
    <source>
        <dbReference type="PROSITE" id="PS50995"/>
    </source>
</evidence>
<proteinExistence type="predicted"/>
<dbReference type="AlphaFoldDB" id="A0AAV5PEB4"/>
<dbReference type="InterPro" id="IPR036390">
    <property type="entry name" value="WH_DNA-bd_sf"/>
</dbReference>
<dbReference type="EMBL" id="BSWK01000025">
    <property type="protein sequence ID" value="GMB87130.1"/>
    <property type="molecule type" value="Genomic_DNA"/>
</dbReference>
<dbReference type="Proteomes" id="UP001165243">
    <property type="component" value="Unassembled WGS sequence"/>
</dbReference>
<dbReference type="GO" id="GO:0003700">
    <property type="term" value="F:DNA-binding transcription factor activity"/>
    <property type="evidence" value="ECO:0007669"/>
    <property type="project" value="InterPro"/>
</dbReference>
<accession>A0AAV5PEB4</accession>
<name>A0AAV5PEB4_LACDE</name>
<feature type="domain" description="HTH marR-type" evidence="1">
    <location>
        <begin position="1"/>
        <end position="61"/>
    </location>
</feature>
<organism evidence="2 3">
    <name type="scientific">Lactobacillus delbrueckii subsp. bulgaricus</name>
    <dbReference type="NCBI Taxonomy" id="1585"/>
    <lineage>
        <taxon>Bacteria</taxon>
        <taxon>Bacillati</taxon>
        <taxon>Bacillota</taxon>
        <taxon>Bacilli</taxon>
        <taxon>Lactobacillales</taxon>
        <taxon>Lactobacillaceae</taxon>
        <taxon>Lactobacillus</taxon>
    </lineage>
</organism>
<gene>
    <name evidence="2" type="ORF">ME0900_15030</name>
</gene>
<evidence type="ECO:0000313" key="3">
    <source>
        <dbReference type="Proteomes" id="UP001165243"/>
    </source>
</evidence>
<sequence>MIERRRDNSDHRVFRLYLTEKGREQNKRNHSSWLGFVGDLLSPLGDDEKAEYLNILKKLDKKALFLEKMPKKRVKTMLKIARKN</sequence>
<dbReference type="InterPro" id="IPR000835">
    <property type="entry name" value="HTH_MarR-typ"/>
</dbReference>
<evidence type="ECO:0000313" key="2">
    <source>
        <dbReference type="EMBL" id="GMB87130.1"/>
    </source>
</evidence>
<dbReference type="Gene3D" id="1.10.10.10">
    <property type="entry name" value="Winged helix-like DNA-binding domain superfamily/Winged helix DNA-binding domain"/>
    <property type="match status" value="1"/>
</dbReference>